<organism evidence="18 19">
    <name type="scientific">Azoarcus indigens</name>
    <dbReference type="NCBI Taxonomy" id="29545"/>
    <lineage>
        <taxon>Bacteria</taxon>
        <taxon>Pseudomonadati</taxon>
        <taxon>Pseudomonadota</taxon>
        <taxon>Betaproteobacteria</taxon>
        <taxon>Rhodocyclales</taxon>
        <taxon>Zoogloeaceae</taxon>
        <taxon>Azoarcus</taxon>
    </lineage>
</organism>
<feature type="domain" description="Secretin/TonB short N-terminal" evidence="17">
    <location>
        <begin position="68"/>
        <end position="118"/>
    </location>
</feature>
<sequence>MHSADPLFLPFVRALKPTVRALLLAALAAGVGAPLPVAAQAAAVRHAFAVPAGPLDQAVVRFGRQAGVQFSVSGELTAGRSSVGVSGSYTVAEALARLLAGTGLEAVEANGEYTLRPAPARGEATLATVQVSAAEIRESAYGPVEGYRAERSGTATKTDTALRETPMAIQVVPQQVIKEQQATRLADVVQNVSSVRPGSTFGNRTDSYIVRGFQSSLVAWDGFISNQLFGNPGFVDMANIERIEVLKGPASMLYGLGDPGGLLNIVTKRPMREARYDLAFQAGSNEFQRVEADFNQPLNADGSLALRFNGASQNWGSDRDFLRRSHRDYAAPVLGWQIDDATRLVVEYEYMNQSQPFDRGLVASGDGVVGVSNRSYFGEKWSRFSLSGEQTRYVLEHKLDATWLLRHTGRYQESESHRLSADSRGLQANGRILNRRATDGRDDSRQWTAQFDAIGDFTDAYIGHKLLFGFEAGRAEKNTRVATAALAALDVFTPVRGAMPGVFGTPTVSEQEIIHRALYLQDQVWLGERWKLLLGLRYDDAEQNATTDGTRVSVSDGKLSPRFGVMYDLTDWAALYASYARSFKPVAEAAFDGSVFKPEMGKQGEVGVKFDLFERRLGLTFAAYELKRRNVTTADPVNTGFSVQTGEQRSRGLELDAVGELGGGWRVLASAAYTDAEITKDNTYAAGNRLPGVPLRSGSVWLKRQVEHGDWRGLGFGVGVFAAGERQGDLGNTFKVAGYARTDVSLSYQRDDWKLTVGVKNLFDRDYIEAPVSRTEIYPGASRTVLATLDIRL</sequence>
<evidence type="ECO:0000313" key="19">
    <source>
        <dbReference type="Proteomes" id="UP000295129"/>
    </source>
</evidence>
<gene>
    <name evidence="18" type="ORF">C7389_14311</name>
</gene>
<dbReference type="InterPro" id="IPR000531">
    <property type="entry name" value="Beta-barrel_TonB"/>
</dbReference>
<keyword evidence="10 15" id="KW-0798">TonB box</keyword>
<evidence type="ECO:0000256" key="10">
    <source>
        <dbReference type="ARBA" id="ARBA00023077"/>
    </source>
</evidence>
<dbReference type="Gene3D" id="2.40.170.20">
    <property type="entry name" value="TonB-dependent receptor, beta-barrel domain"/>
    <property type="match status" value="1"/>
</dbReference>
<dbReference type="GO" id="GO:0009279">
    <property type="term" value="C:cell outer membrane"/>
    <property type="evidence" value="ECO:0007669"/>
    <property type="project" value="UniProtKB-SubCell"/>
</dbReference>
<evidence type="ECO:0000256" key="15">
    <source>
        <dbReference type="RuleBase" id="RU003357"/>
    </source>
</evidence>
<keyword evidence="11 14" id="KW-0472">Membrane</keyword>
<evidence type="ECO:0000256" key="13">
    <source>
        <dbReference type="ARBA" id="ARBA00023237"/>
    </source>
</evidence>
<dbReference type="GO" id="GO:0038023">
    <property type="term" value="F:signaling receptor activity"/>
    <property type="evidence" value="ECO:0007669"/>
    <property type="project" value="InterPro"/>
</dbReference>
<dbReference type="PROSITE" id="PS52016">
    <property type="entry name" value="TONB_DEPENDENT_REC_3"/>
    <property type="match status" value="1"/>
</dbReference>
<dbReference type="CDD" id="cd01347">
    <property type="entry name" value="ligand_gated_channel"/>
    <property type="match status" value="1"/>
</dbReference>
<dbReference type="InterPro" id="IPR037066">
    <property type="entry name" value="Plug_dom_sf"/>
</dbReference>
<keyword evidence="6 14" id="KW-0812">Transmembrane</keyword>
<dbReference type="PANTHER" id="PTHR32552:SF68">
    <property type="entry name" value="FERRICHROME OUTER MEMBRANE TRANSPORTER_PHAGE RECEPTOR"/>
    <property type="match status" value="1"/>
</dbReference>
<keyword evidence="4 14" id="KW-1134">Transmembrane beta strand</keyword>
<comment type="subcellular location">
    <subcellularLocation>
        <location evidence="1 14">Cell outer membrane</location>
        <topology evidence="1 14">Multi-pass membrane protein</topology>
    </subcellularLocation>
</comment>
<evidence type="ECO:0000256" key="14">
    <source>
        <dbReference type="PROSITE-ProRule" id="PRU01360"/>
    </source>
</evidence>
<comment type="caution">
    <text evidence="18">The sequence shown here is derived from an EMBL/GenBank/DDBJ whole genome shotgun (WGS) entry which is preliminary data.</text>
</comment>
<dbReference type="InterPro" id="IPR011662">
    <property type="entry name" value="Secretin/TonB_short_N"/>
</dbReference>
<dbReference type="Gene3D" id="3.55.50.30">
    <property type="match status" value="1"/>
</dbReference>
<dbReference type="SUPFAM" id="SSF56935">
    <property type="entry name" value="Porins"/>
    <property type="match status" value="1"/>
</dbReference>
<dbReference type="Proteomes" id="UP000295129">
    <property type="component" value="Unassembled WGS sequence"/>
</dbReference>
<evidence type="ECO:0000256" key="4">
    <source>
        <dbReference type="ARBA" id="ARBA00022452"/>
    </source>
</evidence>
<evidence type="ECO:0000256" key="7">
    <source>
        <dbReference type="ARBA" id="ARBA00022729"/>
    </source>
</evidence>
<dbReference type="SMART" id="SM00965">
    <property type="entry name" value="STN"/>
    <property type="match status" value="1"/>
</dbReference>
<keyword evidence="19" id="KW-1185">Reference proteome</keyword>
<keyword evidence="7 16" id="KW-0732">Signal</keyword>
<dbReference type="GO" id="GO:0015891">
    <property type="term" value="P:siderophore transport"/>
    <property type="evidence" value="ECO:0007669"/>
    <property type="project" value="InterPro"/>
</dbReference>
<evidence type="ECO:0000259" key="17">
    <source>
        <dbReference type="SMART" id="SM00965"/>
    </source>
</evidence>
<proteinExistence type="inferred from homology"/>
<name>A0A4R6DF46_9RHOO</name>
<accession>A0A4R6DF46</accession>
<evidence type="ECO:0000256" key="11">
    <source>
        <dbReference type="ARBA" id="ARBA00023136"/>
    </source>
</evidence>
<dbReference type="Gene3D" id="2.170.130.10">
    <property type="entry name" value="TonB-dependent receptor, plug domain"/>
    <property type="match status" value="1"/>
</dbReference>
<keyword evidence="13 14" id="KW-0998">Cell outer membrane</keyword>
<evidence type="ECO:0000256" key="12">
    <source>
        <dbReference type="ARBA" id="ARBA00023170"/>
    </source>
</evidence>
<evidence type="ECO:0000313" key="18">
    <source>
        <dbReference type="EMBL" id="TDN43080.1"/>
    </source>
</evidence>
<protein>
    <submittedName>
        <fullName evidence="18">Iron complex outermembrane receptor protein</fullName>
    </submittedName>
</protein>
<comment type="similarity">
    <text evidence="2 14 15">Belongs to the TonB-dependent receptor family.</text>
</comment>
<keyword evidence="3 14" id="KW-0813">Transport</keyword>
<evidence type="ECO:0000256" key="8">
    <source>
        <dbReference type="ARBA" id="ARBA00023004"/>
    </source>
</evidence>
<evidence type="ECO:0000256" key="16">
    <source>
        <dbReference type="SAM" id="SignalP"/>
    </source>
</evidence>
<dbReference type="Pfam" id="PF00593">
    <property type="entry name" value="TonB_dep_Rec_b-barrel"/>
    <property type="match status" value="1"/>
</dbReference>
<dbReference type="GO" id="GO:0015344">
    <property type="term" value="F:siderophore uptake transmembrane transporter activity"/>
    <property type="evidence" value="ECO:0007669"/>
    <property type="project" value="TreeGrafter"/>
</dbReference>
<reference evidence="18 19" key="1">
    <citation type="submission" date="2019-03" db="EMBL/GenBank/DDBJ databases">
        <title>Genomic Encyclopedia of Type Strains, Phase IV (KMG-IV): sequencing the most valuable type-strain genomes for metagenomic binning, comparative biology and taxonomic classification.</title>
        <authorList>
            <person name="Goeker M."/>
        </authorList>
    </citation>
    <scope>NUCLEOTIDE SEQUENCE [LARGE SCALE GENOMIC DNA]</scope>
    <source>
        <strain evidence="18 19">DSM 12121</strain>
    </source>
</reference>
<evidence type="ECO:0000256" key="5">
    <source>
        <dbReference type="ARBA" id="ARBA00022496"/>
    </source>
</evidence>
<keyword evidence="9" id="KW-0406">Ion transport</keyword>
<evidence type="ECO:0000256" key="1">
    <source>
        <dbReference type="ARBA" id="ARBA00004571"/>
    </source>
</evidence>
<feature type="signal peptide" evidence="16">
    <location>
        <begin position="1"/>
        <end position="41"/>
    </location>
</feature>
<dbReference type="FunFam" id="2.40.170.20:FF:000005">
    <property type="entry name" value="TonB-dependent siderophore receptor"/>
    <property type="match status" value="1"/>
</dbReference>
<evidence type="ECO:0000256" key="9">
    <source>
        <dbReference type="ARBA" id="ARBA00023065"/>
    </source>
</evidence>
<keyword evidence="5" id="KW-0410">Iron transport</keyword>
<dbReference type="OrthoDB" id="9790771at2"/>
<dbReference type="InterPro" id="IPR039426">
    <property type="entry name" value="TonB-dep_rcpt-like"/>
</dbReference>
<dbReference type="InterPro" id="IPR036942">
    <property type="entry name" value="Beta-barrel_TonB_sf"/>
</dbReference>
<dbReference type="Pfam" id="PF07660">
    <property type="entry name" value="STN"/>
    <property type="match status" value="1"/>
</dbReference>
<feature type="chain" id="PRO_5020279538" evidence="16">
    <location>
        <begin position="42"/>
        <end position="793"/>
    </location>
</feature>
<dbReference type="Pfam" id="PF07715">
    <property type="entry name" value="Plug"/>
    <property type="match status" value="1"/>
</dbReference>
<dbReference type="FunFam" id="2.170.130.10:FF:000001">
    <property type="entry name" value="Catecholate siderophore TonB-dependent receptor"/>
    <property type="match status" value="1"/>
</dbReference>
<keyword evidence="12 18" id="KW-0675">Receptor</keyword>
<dbReference type="RefSeq" id="WP_133595265.1">
    <property type="nucleotide sequence ID" value="NZ_SNVV01000043.1"/>
</dbReference>
<evidence type="ECO:0000256" key="6">
    <source>
        <dbReference type="ARBA" id="ARBA00022692"/>
    </source>
</evidence>
<keyword evidence="8" id="KW-0408">Iron</keyword>
<dbReference type="EMBL" id="SNVV01000043">
    <property type="protein sequence ID" value="TDN43080.1"/>
    <property type="molecule type" value="Genomic_DNA"/>
</dbReference>
<evidence type="ECO:0000256" key="2">
    <source>
        <dbReference type="ARBA" id="ARBA00009810"/>
    </source>
</evidence>
<evidence type="ECO:0000256" key="3">
    <source>
        <dbReference type="ARBA" id="ARBA00022448"/>
    </source>
</evidence>
<dbReference type="AlphaFoldDB" id="A0A4R6DF46"/>
<dbReference type="InterPro" id="IPR012910">
    <property type="entry name" value="Plug_dom"/>
</dbReference>
<dbReference type="PANTHER" id="PTHR32552">
    <property type="entry name" value="FERRICHROME IRON RECEPTOR-RELATED"/>
    <property type="match status" value="1"/>
</dbReference>
<dbReference type="NCBIfam" id="TIGR01783">
    <property type="entry name" value="TonB-siderophor"/>
    <property type="match status" value="1"/>
</dbReference>
<dbReference type="InterPro" id="IPR010105">
    <property type="entry name" value="TonB_sidphr_rcpt"/>
</dbReference>